<evidence type="ECO:0000256" key="1">
    <source>
        <dbReference type="SAM" id="SignalP"/>
    </source>
</evidence>
<name>A0A023G1J3_AMBTT</name>
<dbReference type="AlphaFoldDB" id="A0A023G1J3"/>
<proteinExistence type="evidence at transcript level"/>
<feature type="signal peptide" evidence="1">
    <location>
        <begin position="1"/>
        <end position="19"/>
    </location>
</feature>
<feature type="chain" id="PRO_5001521509" evidence="1">
    <location>
        <begin position="20"/>
        <end position="90"/>
    </location>
</feature>
<accession>A0A023G1J3</accession>
<reference evidence="2" key="1">
    <citation type="submission" date="2014-03" db="EMBL/GenBank/DDBJ databases">
        <title>The sialotranscriptome of Amblyomma triste, Amblyomma parvum and Amblyomma cajennense ticks, uncovered by 454-based RNA-seq.</title>
        <authorList>
            <person name="Garcia G.R."/>
            <person name="Gardinassi L.G."/>
            <person name="Ribeiro J.M."/>
            <person name="Anatriello E."/>
            <person name="Ferreira B.R."/>
            <person name="Moreira H.N."/>
            <person name="Mafra C."/>
            <person name="Olegario M.M."/>
            <person name="Szabo P.J."/>
            <person name="Miranda-Santos I.K."/>
            <person name="Maruyama S.R."/>
        </authorList>
    </citation>
    <scope>NUCLEOTIDE SEQUENCE</scope>
    <source>
        <strain evidence="2">Mato Grasso do Sul</strain>
        <tissue evidence="2">Salivary glands</tissue>
    </source>
</reference>
<evidence type="ECO:0000313" key="2">
    <source>
        <dbReference type="EMBL" id="JAC27502.1"/>
    </source>
</evidence>
<sequence>MAICYFYCTISLTFQALLGHQDCSVIEISHSAQVMFAHETTYELFTYVTGTVVFDVKWVVFVTHGRRDHYKNQRIEGRNDLHSFVQFVKH</sequence>
<organism evidence="2">
    <name type="scientific">Amblyomma triste</name>
    <name type="common">Neotropical tick</name>
    <dbReference type="NCBI Taxonomy" id="251400"/>
    <lineage>
        <taxon>Eukaryota</taxon>
        <taxon>Metazoa</taxon>
        <taxon>Ecdysozoa</taxon>
        <taxon>Arthropoda</taxon>
        <taxon>Chelicerata</taxon>
        <taxon>Arachnida</taxon>
        <taxon>Acari</taxon>
        <taxon>Parasitiformes</taxon>
        <taxon>Ixodida</taxon>
        <taxon>Ixodoidea</taxon>
        <taxon>Ixodidae</taxon>
        <taxon>Amblyomminae</taxon>
        <taxon>Amblyomma</taxon>
    </lineage>
</organism>
<protein>
    <submittedName>
        <fullName evidence="2">Putative secreted protein</fullName>
    </submittedName>
</protein>
<dbReference type="EMBL" id="GBBM01007916">
    <property type="protein sequence ID" value="JAC27502.1"/>
    <property type="molecule type" value="mRNA"/>
</dbReference>
<keyword evidence="1" id="KW-0732">Signal</keyword>